<keyword evidence="3" id="KW-1185">Reference proteome</keyword>
<evidence type="ECO:0000313" key="2">
    <source>
        <dbReference type="EMBL" id="RBM02659.1"/>
    </source>
</evidence>
<feature type="transmembrane region" description="Helical" evidence="1">
    <location>
        <begin position="169"/>
        <end position="191"/>
    </location>
</feature>
<feature type="transmembrane region" description="Helical" evidence="1">
    <location>
        <begin position="137"/>
        <end position="163"/>
    </location>
</feature>
<dbReference type="Proteomes" id="UP000252167">
    <property type="component" value="Unassembled WGS sequence"/>
</dbReference>
<keyword evidence="1" id="KW-0472">Membrane</keyword>
<keyword evidence="1" id="KW-0812">Transmembrane</keyword>
<dbReference type="InterPro" id="IPR021125">
    <property type="entry name" value="DUF2127"/>
</dbReference>
<evidence type="ECO:0000256" key="1">
    <source>
        <dbReference type="SAM" id="Phobius"/>
    </source>
</evidence>
<dbReference type="EMBL" id="POAF01000002">
    <property type="protein sequence ID" value="RBM02659.1"/>
    <property type="molecule type" value="Genomic_DNA"/>
</dbReference>
<feature type="transmembrane region" description="Helical" evidence="1">
    <location>
        <begin position="108"/>
        <end position="130"/>
    </location>
</feature>
<comment type="caution">
    <text evidence="2">The sequence shown here is derived from an EMBL/GenBank/DDBJ whole genome shotgun (WGS) entry which is preliminary data.</text>
</comment>
<evidence type="ECO:0000313" key="3">
    <source>
        <dbReference type="Proteomes" id="UP000252167"/>
    </source>
</evidence>
<dbReference type="Pfam" id="PF09900">
    <property type="entry name" value="DUF2127"/>
    <property type="match status" value="1"/>
</dbReference>
<name>A0A365YJD6_9MICC</name>
<proteinExistence type="predicted"/>
<feature type="transmembrane region" description="Helical" evidence="1">
    <location>
        <begin position="54"/>
        <end position="80"/>
    </location>
</feature>
<sequence length="209" mass="24028">MFGKCTGREIALIRQTNDASVEQSELMVFGRWRRWWEDFEMAEEHQRRARVLDWIFQVGLLFKGLDGGLEIVGGALFLLFKPDQLNSLSQALTQHELSEDPGDAIANFLLHASGSLTISGSWFVAAYLLLHGIVKVVLVWAVLLDKLWAYPWMIAFLLMFIGYQSYELLAGFSLGILALTLFDVFIVWLTVREYRIQRRRRRKSGNVDV</sequence>
<accession>A0A365YJD6</accession>
<dbReference type="AlphaFoldDB" id="A0A365YJD6"/>
<keyword evidence="1" id="KW-1133">Transmembrane helix</keyword>
<reference evidence="2 3" key="1">
    <citation type="submission" date="2018-01" db="EMBL/GenBank/DDBJ databases">
        <title>Glutamicibacter soli strain NHPC-3 Whole genome sequence and assembly.</title>
        <authorList>
            <person name="Choudhury P."/>
            <person name="Gupta D."/>
            <person name="Sengupta K."/>
            <person name="Jawed A."/>
            <person name="Sultana N."/>
            <person name="Saha P."/>
        </authorList>
    </citation>
    <scope>NUCLEOTIDE SEQUENCE [LARGE SCALE GENOMIC DNA]</scope>
    <source>
        <strain evidence="2 3">NHPC-3</strain>
    </source>
</reference>
<protein>
    <submittedName>
        <fullName evidence="2">DUF2127 domain-containing protein</fullName>
    </submittedName>
</protein>
<organism evidence="2 3">
    <name type="scientific">Glutamicibacter soli</name>
    <dbReference type="NCBI Taxonomy" id="453836"/>
    <lineage>
        <taxon>Bacteria</taxon>
        <taxon>Bacillati</taxon>
        <taxon>Actinomycetota</taxon>
        <taxon>Actinomycetes</taxon>
        <taxon>Micrococcales</taxon>
        <taxon>Micrococcaceae</taxon>
        <taxon>Glutamicibacter</taxon>
    </lineage>
</organism>
<gene>
    <name evidence="2" type="ORF">C1H84_04265</name>
</gene>